<sequence>MSDLGEATASVSEGDAVEQAGETGNATVPQDAEVTEPAESVEDVEDVEDVEAAEVPEVPEITFDEKFYPARPKALRPVARRRQYFANAPSLELDGLNKTYVEWLRNQAMLGDANVMARQLSGQASMWQHSFAHPNPRAAVERASVWFTAYPLSYMTTPGQSFLGALGDPELWKTFREIGIRAIHTGPVKKAGGLEGWRETPSVDGHFDRISMAIDPLFGSEDEFRRMCEVAGEHDGTIIDDIVPGHTGKGADFRLAEMNYRDYPGIYHMIDIPESDWHLLPDVPPGEDSVNISPDAELALQQAGYIIGRLQRVIFYEPGVKETNWSATRAIVDTTGQKRRWVYLHYFKAGQPSINWLDPTFSGMRLVVGDALHSLLDLGTGALRLDANGFLGVEKSAEEQPGWSEGHPLSEAANQLIGSMVRKVGGFSFQELNLTIDDIKATSETGPDLSYDFITRPGYHYALVTQDTEFLRLTLRLAMEIGVDQASLVHALQNHDELTYELVHFATRHKDDVFQLAGSELTGAELTEHVQETLRTALTGENAPYNAVFTTNGIACTTVSVITAALGIKDISSLTDEQIDTVREAHLLLAMYNALQPGVFALSGWDMVGITTLDRAQVRELTSQGDTRWINRGAHDLMGTNAEATLSASGMPRARSLYGPLPEQLKDEGSFARRLQKILKVREEWGIATGVLLDIPEVSQRGLLVMVHRLASGQIQVTVLNFTAESITGSVNSSYLEAGAGVRDLFTEEIVGQVDDLHSFFIELGAYQGTALLIEEQAIEEEDAPEDL</sequence>
<protein>
    <submittedName>
        <fullName evidence="2">Trehalose synthase</fullName>
    </submittedName>
</protein>
<dbReference type="EMBL" id="JAUSXB010000001">
    <property type="protein sequence ID" value="MDQ0675007.1"/>
    <property type="molecule type" value="Genomic_DNA"/>
</dbReference>
<dbReference type="InterPro" id="IPR012665">
    <property type="entry name" value="Trehalose_synth"/>
</dbReference>
<gene>
    <name evidence="2" type="ORF">QFZ36_002568</name>
</gene>
<dbReference type="Proteomes" id="UP001236806">
    <property type="component" value="Unassembled WGS sequence"/>
</dbReference>
<dbReference type="NCBIfam" id="TIGR02455">
    <property type="entry name" value="TreS_stutzeri"/>
    <property type="match status" value="1"/>
</dbReference>
<accession>A0ABU0PMR1</accession>
<evidence type="ECO:0000313" key="3">
    <source>
        <dbReference type="Proteomes" id="UP001236806"/>
    </source>
</evidence>
<name>A0ABU0PMR1_9MICC</name>
<evidence type="ECO:0000313" key="2">
    <source>
        <dbReference type="EMBL" id="MDQ0675007.1"/>
    </source>
</evidence>
<keyword evidence="3" id="KW-1185">Reference proteome</keyword>
<evidence type="ECO:0000256" key="1">
    <source>
        <dbReference type="SAM" id="MobiDB-lite"/>
    </source>
</evidence>
<dbReference type="SUPFAM" id="SSF51445">
    <property type="entry name" value="(Trans)glycosidases"/>
    <property type="match status" value="1"/>
</dbReference>
<organism evidence="2 3">
    <name type="scientific">Pseudarthrobacter siccitolerans</name>
    <dbReference type="NCBI Taxonomy" id="861266"/>
    <lineage>
        <taxon>Bacteria</taxon>
        <taxon>Bacillati</taxon>
        <taxon>Actinomycetota</taxon>
        <taxon>Actinomycetes</taxon>
        <taxon>Micrococcales</taxon>
        <taxon>Micrococcaceae</taxon>
        <taxon>Pseudarthrobacter</taxon>
    </lineage>
</organism>
<feature type="region of interest" description="Disordered" evidence="1">
    <location>
        <begin position="1"/>
        <end position="54"/>
    </location>
</feature>
<dbReference type="Gene3D" id="3.20.20.80">
    <property type="entry name" value="Glycosidases"/>
    <property type="match status" value="2"/>
</dbReference>
<comment type="caution">
    <text evidence="2">The sequence shown here is derived from an EMBL/GenBank/DDBJ whole genome shotgun (WGS) entry which is preliminary data.</text>
</comment>
<dbReference type="InterPro" id="IPR017853">
    <property type="entry name" value="GH"/>
</dbReference>
<feature type="compositionally biased region" description="Acidic residues" evidence="1">
    <location>
        <begin position="33"/>
        <end position="54"/>
    </location>
</feature>
<dbReference type="PANTHER" id="PTHR10357">
    <property type="entry name" value="ALPHA-AMYLASE FAMILY MEMBER"/>
    <property type="match status" value="1"/>
</dbReference>
<reference evidence="2 3" key="1">
    <citation type="submission" date="2023-07" db="EMBL/GenBank/DDBJ databases">
        <title>Comparative genomics of wheat-associated soil bacteria to identify genetic determinants of phenazine resistance.</title>
        <authorList>
            <person name="Mouncey N."/>
        </authorList>
    </citation>
    <scope>NUCLEOTIDE SEQUENCE [LARGE SCALE GENOMIC DNA]</scope>
    <source>
        <strain evidence="2 3">W1I3</strain>
    </source>
</reference>
<proteinExistence type="predicted"/>